<dbReference type="PANTHER" id="PTHR24279:SF120">
    <property type="entry name" value="CYTOCHROME P450"/>
    <property type="match status" value="1"/>
</dbReference>
<dbReference type="InterPro" id="IPR036396">
    <property type="entry name" value="Cyt_P450_sf"/>
</dbReference>
<dbReference type="GO" id="GO:0016705">
    <property type="term" value="F:oxidoreductase activity, acting on paired donors, with incorporation or reduction of molecular oxygen"/>
    <property type="evidence" value="ECO:0007669"/>
    <property type="project" value="InterPro"/>
</dbReference>
<keyword evidence="3 8" id="KW-0349">Heme</keyword>
<evidence type="ECO:0000313" key="9">
    <source>
        <dbReference type="EMBL" id="QBC73084.1"/>
    </source>
</evidence>
<feature type="binding site" description="axial binding residue" evidence="8">
    <location>
        <position position="478"/>
    </location>
    <ligand>
        <name>heme</name>
        <dbReference type="ChEBI" id="CHEBI:30413"/>
    </ligand>
    <ligandPart>
        <name>Fe</name>
        <dbReference type="ChEBI" id="CHEBI:18248"/>
    </ligandPart>
</feature>
<evidence type="ECO:0000256" key="7">
    <source>
        <dbReference type="ARBA" id="ARBA00023033"/>
    </source>
</evidence>
<dbReference type="AlphaFoldDB" id="A0A411K6X8"/>
<dbReference type="Pfam" id="PF00067">
    <property type="entry name" value="p450"/>
    <property type="match status" value="1"/>
</dbReference>
<name>A0A411K6X8_OSMRU</name>
<comment type="similarity">
    <text evidence="2">Belongs to the cytochrome P450 family.</text>
</comment>
<reference evidence="9" key="1">
    <citation type="journal article" date="2019" name="PLoS Genet.">
        <title>Genomic insights into neonicotinoid sensitivity in the solitary bee Osmia bicornis.</title>
        <authorList>
            <person name="Beadle K."/>
            <person name="Singh K.S."/>
            <person name="Troczka B.J."/>
            <person name="Randall E."/>
            <person name="Zaworra M."/>
            <person name="Zimmer C.T."/>
            <person name="Hayward A."/>
            <person name="Reid R."/>
            <person name="Kor L."/>
            <person name="Kohler M."/>
            <person name="Buer B."/>
            <person name="Nelson D.R."/>
            <person name="Williamson M.S."/>
            <person name="Davies T.G."/>
            <person name="Field L.M."/>
            <person name="Nauen R."/>
            <person name="Bass C."/>
        </authorList>
    </citation>
    <scope>NUCLEOTIDE SEQUENCE</scope>
</reference>
<dbReference type="SUPFAM" id="SSF48264">
    <property type="entry name" value="Cytochrome P450"/>
    <property type="match status" value="1"/>
</dbReference>
<gene>
    <name evidence="9" type="primary">CYP315A1</name>
</gene>
<dbReference type="PRINTS" id="PR00463">
    <property type="entry name" value="EP450I"/>
</dbReference>
<proteinExistence type="evidence at transcript level"/>
<evidence type="ECO:0000256" key="8">
    <source>
        <dbReference type="PIRSR" id="PIRSR602401-1"/>
    </source>
</evidence>
<keyword evidence="4 8" id="KW-0479">Metal-binding</keyword>
<accession>A0A411K6X8</accession>
<dbReference type="PANTHER" id="PTHR24279">
    <property type="entry name" value="CYTOCHROME P450"/>
    <property type="match status" value="1"/>
</dbReference>
<evidence type="ECO:0000256" key="5">
    <source>
        <dbReference type="ARBA" id="ARBA00023002"/>
    </source>
</evidence>
<keyword evidence="7" id="KW-0503">Monooxygenase</keyword>
<evidence type="ECO:0000256" key="4">
    <source>
        <dbReference type="ARBA" id="ARBA00022723"/>
    </source>
</evidence>
<evidence type="ECO:0000256" key="1">
    <source>
        <dbReference type="ARBA" id="ARBA00001971"/>
    </source>
</evidence>
<dbReference type="CDD" id="cd11054">
    <property type="entry name" value="CYP24A1-like"/>
    <property type="match status" value="1"/>
</dbReference>
<evidence type="ECO:0000256" key="3">
    <source>
        <dbReference type="ARBA" id="ARBA00022617"/>
    </source>
</evidence>
<dbReference type="Gene3D" id="1.10.630.10">
    <property type="entry name" value="Cytochrome P450"/>
    <property type="match status" value="1"/>
</dbReference>
<protein>
    <submittedName>
        <fullName evidence="9">Cytochrome P450 mono-oxygenase</fullName>
    </submittedName>
</protein>
<dbReference type="InterPro" id="IPR001128">
    <property type="entry name" value="Cyt_P450"/>
</dbReference>
<evidence type="ECO:0000256" key="6">
    <source>
        <dbReference type="ARBA" id="ARBA00023004"/>
    </source>
</evidence>
<dbReference type="GO" id="GO:0020037">
    <property type="term" value="F:heme binding"/>
    <property type="evidence" value="ECO:0007669"/>
    <property type="project" value="InterPro"/>
</dbReference>
<evidence type="ECO:0000256" key="2">
    <source>
        <dbReference type="ARBA" id="ARBA00010617"/>
    </source>
</evidence>
<dbReference type="GO" id="GO:0005506">
    <property type="term" value="F:iron ion binding"/>
    <property type="evidence" value="ECO:0007669"/>
    <property type="project" value="InterPro"/>
</dbReference>
<keyword evidence="6 8" id="KW-0408">Iron</keyword>
<dbReference type="GO" id="GO:0004497">
    <property type="term" value="F:monooxygenase activity"/>
    <property type="evidence" value="ECO:0007669"/>
    <property type="project" value="UniProtKB-KW"/>
</dbReference>
<dbReference type="InterPro" id="IPR050479">
    <property type="entry name" value="CYP11_CYP27_families"/>
</dbReference>
<organism evidence="9">
    <name type="scientific">Osmia rufa</name>
    <name type="common">Red mason bee</name>
    <dbReference type="NCBI Taxonomy" id="1437190"/>
    <lineage>
        <taxon>Eukaryota</taxon>
        <taxon>Metazoa</taxon>
        <taxon>Ecdysozoa</taxon>
        <taxon>Arthropoda</taxon>
        <taxon>Hexapoda</taxon>
        <taxon>Insecta</taxon>
        <taxon>Pterygota</taxon>
        <taxon>Neoptera</taxon>
        <taxon>Endopterygota</taxon>
        <taxon>Hymenoptera</taxon>
        <taxon>Apocrita</taxon>
        <taxon>Aculeata</taxon>
        <taxon>Apoidea</taxon>
        <taxon>Anthophila</taxon>
        <taxon>Megachilidae</taxon>
        <taxon>Megachilinae</taxon>
        <taxon>Osmia</taxon>
    </lineage>
</organism>
<comment type="cofactor">
    <cofactor evidence="1 8">
        <name>heme</name>
        <dbReference type="ChEBI" id="CHEBI:30413"/>
    </cofactor>
</comment>
<sequence>MNCTRNVLKTVKSVSVVPVKRRIPDCGYAGASHSSRIDDLSDISKSADGAVKSKIEIAEKLRDRNYATAATTATENVLQEAPEPWGFPVFGTIFSFLFFGGPKRQHEYVDKRHKELGPVYRERLGPVTAVFVNSPHEYLRIFRLEGSAPRHFLPEAWTLYNEIRKRRRGLLFMDGEEWVHFRKILNKVMLARNSTSLMAEPCYEVAKKFRQNWEKQIERNTIIEDIQVQLYQWSIEAMLATLMGSSWHSCKEQLSRNEEKLAKTLYKIFEYSAKLSTMPAKLAMALRLPAWTKFAESADTAFEIVRILVPEMTRLGGNGLFKKMLDEGIQEEDAICIVTDFILAAGDTTATTLQWILLLLCKYPDMQEQLFEHLKDLPEKELLRDSLLKGVIKEALRLYPTAPFISRYVPEDSVIGNYFVPKGELVVLSLYSSGRDSKNFPQPNEFLPERWIRTESGTYKGVIHSHASLPFALGARSCIGRKLAEIQISLVLAELIKSFKIDCINKDEVKLILHLISVPSESIKLKLTRR</sequence>
<keyword evidence="5" id="KW-0560">Oxidoreductase</keyword>
<dbReference type="EMBL" id="MH500609">
    <property type="protein sequence ID" value="QBC73084.1"/>
    <property type="molecule type" value="mRNA"/>
</dbReference>
<dbReference type="PRINTS" id="PR00385">
    <property type="entry name" value="P450"/>
</dbReference>
<dbReference type="InterPro" id="IPR002401">
    <property type="entry name" value="Cyt_P450_E_grp-I"/>
</dbReference>